<organism evidence="1 2">
    <name type="scientific">Mesorhabditis spiculigera</name>
    <dbReference type="NCBI Taxonomy" id="96644"/>
    <lineage>
        <taxon>Eukaryota</taxon>
        <taxon>Metazoa</taxon>
        <taxon>Ecdysozoa</taxon>
        <taxon>Nematoda</taxon>
        <taxon>Chromadorea</taxon>
        <taxon>Rhabditida</taxon>
        <taxon>Rhabditina</taxon>
        <taxon>Rhabditomorpha</taxon>
        <taxon>Rhabditoidea</taxon>
        <taxon>Rhabditidae</taxon>
        <taxon>Mesorhabditinae</taxon>
        <taxon>Mesorhabditis</taxon>
    </lineage>
</organism>
<protein>
    <submittedName>
        <fullName evidence="1">Uncharacterized protein</fullName>
    </submittedName>
</protein>
<dbReference type="EMBL" id="CATQJA010002706">
    <property type="protein sequence ID" value="CAJ0585502.1"/>
    <property type="molecule type" value="Genomic_DNA"/>
</dbReference>
<reference evidence="1" key="1">
    <citation type="submission" date="2023-06" db="EMBL/GenBank/DDBJ databases">
        <authorList>
            <person name="Delattre M."/>
        </authorList>
    </citation>
    <scope>NUCLEOTIDE SEQUENCE</scope>
    <source>
        <strain evidence="1">AF72</strain>
    </source>
</reference>
<sequence>MPFRKYRAITDFSKNNTRIFKRIYRNKLHENAPEFRVPEQVRAMGVTVWDPNDKQFPYVHYAKKYGIKEEITPDGAVTDPFAQASEDPNYKTDACYLFEGSEPLSDGLTQAASLAHAVLVEELPERVLKGVSGYNFDAQKVTDHILHAEKYDPTLEKLPRRFDPVIFWNPHPRVFGTPVVKRNNIMLDNFFRYVFLSAIEKGAKADRFKFDRDTYITATLRAARFHTQPMVLRFQPHIVAQSAAVPPPWAKDGDLTELMKLPVQSCAPVDPVIDLTREHVYNDGAHLARQDQPIRLNTLMWSREQDQKYPWTKEQNAANAVLHTFGAAVAQAKRGKDVEDLKEPVLVKGVQLVDGLMDLVAVQLNTLDIRPDNPTKNVVWIEKGVRLYRPKPFYEPMVEVEELNMDTFDKFAAVLLS</sequence>
<gene>
    <name evidence="1" type="ORF">MSPICULIGERA_LOCUS23521</name>
</gene>
<feature type="non-terminal residue" evidence="1">
    <location>
        <position position="1"/>
    </location>
</feature>
<dbReference type="Proteomes" id="UP001177023">
    <property type="component" value="Unassembled WGS sequence"/>
</dbReference>
<name>A0AA36GHJ5_9BILA</name>
<evidence type="ECO:0000313" key="2">
    <source>
        <dbReference type="Proteomes" id="UP001177023"/>
    </source>
</evidence>
<dbReference type="PANTHER" id="PTHR15889:SF2">
    <property type="entry name" value="LARGE RIBOSOMAL SUBUNIT PROTEIN ML37"/>
    <property type="match status" value="1"/>
</dbReference>
<proteinExistence type="predicted"/>
<dbReference type="InterPro" id="IPR052482">
    <property type="entry name" value="mtLSU_mL37"/>
</dbReference>
<accession>A0AA36GHJ5</accession>
<comment type="caution">
    <text evidence="1">The sequence shown here is derived from an EMBL/GenBank/DDBJ whole genome shotgun (WGS) entry which is preliminary data.</text>
</comment>
<dbReference type="GO" id="GO:0005739">
    <property type="term" value="C:mitochondrion"/>
    <property type="evidence" value="ECO:0007669"/>
    <property type="project" value="TreeGrafter"/>
</dbReference>
<dbReference type="PANTHER" id="PTHR15889">
    <property type="entry name" value="MITOCHONDRIAL RIBOSOMAL PROTEIN L37"/>
    <property type="match status" value="1"/>
</dbReference>
<evidence type="ECO:0000313" key="1">
    <source>
        <dbReference type="EMBL" id="CAJ0585502.1"/>
    </source>
</evidence>
<dbReference type="AlphaFoldDB" id="A0AA36GHJ5"/>
<keyword evidence="2" id="KW-1185">Reference proteome</keyword>